<evidence type="ECO:0000313" key="2">
    <source>
        <dbReference type="EMBL" id="MBE1532334.1"/>
    </source>
</evidence>
<sequence>MKLLEGAGMDAAAWWRRVDGRALEGVIALVLLLVGLFGILLPILGVTGPFPPVDSRTVGLDGATAVPGAVGGGGVELRGAREAELVFADPGLGERALLALPGVTGAILFVVILEQLLRMARTFRDGDVFVPPNAHRLTVVALAVLLTGTFVPLVAALAASALVDGTAVEAAARIGYEPSGLWVLVAILLFAVAGAFRHGTRLRADTEGLV</sequence>
<comment type="caution">
    <text evidence="2">The sequence shown here is derived from an EMBL/GenBank/DDBJ whole genome shotgun (WGS) entry which is preliminary data.</text>
</comment>
<dbReference type="Proteomes" id="UP000627838">
    <property type="component" value="Unassembled WGS sequence"/>
</dbReference>
<keyword evidence="1" id="KW-0812">Transmembrane</keyword>
<feature type="transmembrane region" description="Helical" evidence="1">
    <location>
        <begin position="26"/>
        <end position="46"/>
    </location>
</feature>
<feature type="transmembrane region" description="Helical" evidence="1">
    <location>
        <begin position="96"/>
        <end position="117"/>
    </location>
</feature>
<dbReference type="EMBL" id="JADBDZ010000001">
    <property type="protein sequence ID" value="MBE1532334.1"/>
    <property type="molecule type" value="Genomic_DNA"/>
</dbReference>
<keyword evidence="3" id="KW-1185">Reference proteome</keyword>
<evidence type="ECO:0008006" key="4">
    <source>
        <dbReference type="Google" id="ProtNLM"/>
    </source>
</evidence>
<proteinExistence type="predicted"/>
<keyword evidence="1" id="KW-1133">Transmembrane helix</keyword>
<reference evidence="2 3" key="1">
    <citation type="submission" date="2020-10" db="EMBL/GenBank/DDBJ databases">
        <title>Sequencing the genomes of 1000 actinobacteria strains.</title>
        <authorList>
            <person name="Klenk H.-P."/>
        </authorList>
    </citation>
    <scope>NUCLEOTIDE SEQUENCE [LARGE SCALE GENOMIC DNA]</scope>
    <source>
        <strain evidence="2 3">DSM 46744</strain>
    </source>
</reference>
<name>A0ABR9JPI7_9ACTN</name>
<feature type="transmembrane region" description="Helical" evidence="1">
    <location>
        <begin position="179"/>
        <end position="196"/>
    </location>
</feature>
<organism evidence="2 3">
    <name type="scientific">Actinomadura algeriensis</name>
    <dbReference type="NCBI Taxonomy" id="1679523"/>
    <lineage>
        <taxon>Bacteria</taxon>
        <taxon>Bacillati</taxon>
        <taxon>Actinomycetota</taxon>
        <taxon>Actinomycetes</taxon>
        <taxon>Streptosporangiales</taxon>
        <taxon>Thermomonosporaceae</taxon>
        <taxon>Actinomadura</taxon>
    </lineage>
</organism>
<dbReference type="RefSeq" id="WP_225961107.1">
    <property type="nucleotide sequence ID" value="NZ_JADBDZ010000001.1"/>
</dbReference>
<feature type="transmembrane region" description="Helical" evidence="1">
    <location>
        <begin position="137"/>
        <end position="159"/>
    </location>
</feature>
<gene>
    <name evidence="2" type="ORF">H4W34_002167</name>
</gene>
<accession>A0ABR9JPI7</accession>
<evidence type="ECO:0000313" key="3">
    <source>
        <dbReference type="Proteomes" id="UP000627838"/>
    </source>
</evidence>
<evidence type="ECO:0000256" key="1">
    <source>
        <dbReference type="SAM" id="Phobius"/>
    </source>
</evidence>
<keyword evidence="1" id="KW-0472">Membrane</keyword>
<protein>
    <recommendedName>
        <fullName evidence="4">DUF2975 domain-containing protein</fullName>
    </recommendedName>
</protein>